<keyword evidence="4 7" id="KW-0812">Transmembrane</keyword>
<dbReference type="Gene3D" id="3.30.70.1350">
    <property type="entry name" value="Cation efflux protein, cytoplasmic domain"/>
    <property type="match status" value="1"/>
</dbReference>
<proteinExistence type="inferred from homology"/>
<evidence type="ECO:0000313" key="10">
    <source>
        <dbReference type="EMBL" id="ASQ29990.1"/>
    </source>
</evidence>
<dbReference type="AlphaFoldDB" id="A0A222MWI8"/>
<dbReference type="Proteomes" id="UP000201169">
    <property type="component" value="Chromosome"/>
</dbReference>
<dbReference type="Gene3D" id="1.20.1510.10">
    <property type="entry name" value="Cation efflux protein transmembrane domain"/>
    <property type="match status" value="1"/>
</dbReference>
<dbReference type="Pfam" id="PF16916">
    <property type="entry name" value="ZT_dimer"/>
    <property type="match status" value="1"/>
</dbReference>
<dbReference type="GO" id="GO:0015086">
    <property type="term" value="F:cadmium ion transmembrane transporter activity"/>
    <property type="evidence" value="ECO:0007669"/>
    <property type="project" value="TreeGrafter"/>
</dbReference>
<name>A0A222MWI8_9BACT</name>
<evidence type="ECO:0000256" key="2">
    <source>
        <dbReference type="ARBA" id="ARBA00008114"/>
    </source>
</evidence>
<accession>A0A222MWI8</accession>
<evidence type="ECO:0000259" key="9">
    <source>
        <dbReference type="Pfam" id="PF16916"/>
    </source>
</evidence>
<evidence type="ECO:0000256" key="4">
    <source>
        <dbReference type="ARBA" id="ARBA00022692"/>
    </source>
</evidence>
<dbReference type="PANTHER" id="PTHR43840">
    <property type="entry name" value="MITOCHONDRIAL METAL TRANSPORTER 1-RELATED"/>
    <property type="match status" value="1"/>
</dbReference>
<dbReference type="SUPFAM" id="SSF161111">
    <property type="entry name" value="Cation efflux protein transmembrane domain-like"/>
    <property type="match status" value="1"/>
</dbReference>
<evidence type="ECO:0000256" key="6">
    <source>
        <dbReference type="ARBA" id="ARBA00023136"/>
    </source>
</evidence>
<gene>
    <name evidence="10" type="ORF">CAV_0322</name>
</gene>
<dbReference type="GO" id="GO:0006882">
    <property type="term" value="P:intracellular zinc ion homeostasis"/>
    <property type="evidence" value="ECO:0007669"/>
    <property type="project" value="TreeGrafter"/>
</dbReference>
<dbReference type="Pfam" id="PF01545">
    <property type="entry name" value="Cation_efflux"/>
    <property type="match status" value="1"/>
</dbReference>
<dbReference type="RefSeq" id="WP_094324780.1">
    <property type="nucleotide sequence ID" value="NZ_CP022347.1"/>
</dbReference>
<dbReference type="InterPro" id="IPR036837">
    <property type="entry name" value="Cation_efflux_CTD_sf"/>
</dbReference>
<protein>
    <submittedName>
        <fullName evidence="10">Cation diffusion facilitator family transporter</fullName>
    </submittedName>
</protein>
<comment type="similarity">
    <text evidence="2">Belongs to the cation diffusion facilitator (CDF) transporter (TC 2.A.4) family.</text>
</comment>
<evidence type="ECO:0000256" key="7">
    <source>
        <dbReference type="SAM" id="Phobius"/>
    </source>
</evidence>
<dbReference type="EMBL" id="CP022347">
    <property type="protein sequence ID" value="ASQ29990.1"/>
    <property type="molecule type" value="Genomic_DNA"/>
</dbReference>
<feature type="domain" description="Cation efflux protein transmembrane" evidence="8">
    <location>
        <begin position="7"/>
        <end position="200"/>
    </location>
</feature>
<dbReference type="GO" id="GO:0005886">
    <property type="term" value="C:plasma membrane"/>
    <property type="evidence" value="ECO:0007669"/>
    <property type="project" value="TreeGrafter"/>
</dbReference>
<feature type="transmembrane region" description="Helical" evidence="7">
    <location>
        <begin position="7"/>
        <end position="26"/>
    </location>
</feature>
<dbReference type="KEGG" id="cavi:CAV_0322"/>
<dbReference type="InterPro" id="IPR027469">
    <property type="entry name" value="Cation_efflux_TMD_sf"/>
</dbReference>
<dbReference type="InterPro" id="IPR058533">
    <property type="entry name" value="Cation_efflux_TM"/>
</dbReference>
<keyword evidence="11" id="KW-1185">Reference proteome</keyword>
<dbReference type="NCBIfam" id="TIGR01297">
    <property type="entry name" value="CDF"/>
    <property type="match status" value="1"/>
</dbReference>
<evidence type="ECO:0000256" key="5">
    <source>
        <dbReference type="ARBA" id="ARBA00022989"/>
    </source>
</evidence>
<evidence type="ECO:0000256" key="3">
    <source>
        <dbReference type="ARBA" id="ARBA00022448"/>
    </source>
</evidence>
<evidence type="ECO:0000259" key="8">
    <source>
        <dbReference type="Pfam" id="PF01545"/>
    </source>
</evidence>
<keyword evidence="6 7" id="KW-0472">Membrane</keyword>
<evidence type="ECO:0000313" key="11">
    <source>
        <dbReference type="Proteomes" id="UP000201169"/>
    </source>
</evidence>
<feature type="transmembrane region" description="Helical" evidence="7">
    <location>
        <begin position="74"/>
        <end position="92"/>
    </location>
</feature>
<feature type="transmembrane region" description="Helical" evidence="7">
    <location>
        <begin position="104"/>
        <end position="128"/>
    </location>
</feature>
<evidence type="ECO:0000256" key="1">
    <source>
        <dbReference type="ARBA" id="ARBA00004141"/>
    </source>
</evidence>
<feature type="transmembrane region" description="Helical" evidence="7">
    <location>
        <begin position="172"/>
        <end position="192"/>
    </location>
</feature>
<feature type="transmembrane region" description="Helical" evidence="7">
    <location>
        <begin position="32"/>
        <end position="53"/>
    </location>
</feature>
<feature type="transmembrane region" description="Helical" evidence="7">
    <location>
        <begin position="149"/>
        <end position="166"/>
    </location>
</feature>
<dbReference type="InterPro" id="IPR027470">
    <property type="entry name" value="Cation_efflux_CTD"/>
</dbReference>
<dbReference type="OrthoDB" id="9806522at2"/>
<dbReference type="SUPFAM" id="SSF160240">
    <property type="entry name" value="Cation efflux protein cytoplasmic domain-like"/>
    <property type="match status" value="1"/>
</dbReference>
<dbReference type="GO" id="GO:0015341">
    <property type="term" value="F:zinc efflux antiporter activity"/>
    <property type="evidence" value="ECO:0007669"/>
    <property type="project" value="TreeGrafter"/>
</dbReference>
<organism evidence="10 11">
    <name type="scientific">Campylobacter avium LMG 24591</name>
    <dbReference type="NCBI Taxonomy" id="522484"/>
    <lineage>
        <taxon>Bacteria</taxon>
        <taxon>Pseudomonadati</taxon>
        <taxon>Campylobacterota</taxon>
        <taxon>Epsilonproteobacteria</taxon>
        <taxon>Campylobacterales</taxon>
        <taxon>Campylobacteraceae</taxon>
        <taxon>Campylobacter</taxon>
    </lineage>
</organism>
<dbReference type="InterPro" id="IPR002524">
    <property type="entry name" value="Cation_efflux"/>
</dbReference>
<comment type="subcellular location">
    <subcellularLocation>
        <location evidence="1">Membrane</location>
        <topology evidence="1">Multi-pass membrane protein</topology>
    </subcellularLocation>
</comment>
<keyword evidence="3" id="KW-0813">Transport</keyword>
<reference evidence="10 11" key="1">
    <citation type="submission" date="2017-07" db="EMBL/GenBank/DDBJ databases">
        <title>Analysis of two Campylobacter avium genomes and identification of a novel hippuricase gene.</title>
        <authorList>
            <person name="Miller W.G."/>
            <person name="Chapman M.H."/>
            <person name="Yee E."/>
            <person name="Revez J."/>
            <person name="Bono J.L."/>
            <person name="Rossi M."/>
        </authorList>
    </citation>
    <scope>NUCLEOTIDE SEQUENCE [LARGE SCALE GENOMIC DNA]</scope>
    <source>
        <strain evidence="10 11">LMG 24591</strain>
    </source>
</reference>
<keyword evidence="5 7" id="KW-1133">Transmembrane helix</keyword>
<dbReference type="GO" id="GO:0015093">
    <property type="term" value="F:ferrous iron transmembrane transporter activity"/>
    <property type="evidence" value="ECO:0007669"/>
    <property type="project" value="TreeGrafter"/>
</dbReference>
<dbReference type="InterPro" id="IPR050291">
    <property type="entry name" value="CDF_Transporter"/>
</dbReference>
<dbReference type="PANTHER" id="PTHR43840:SF15">
    <property type="entry name" value="MITOCHONDRIAL METAL TRANSPORTER 1-RELATED"/>
    <property type="match status" value="1"/>
</dbReference>
<sequence length="298" mass="33629">MAVKATIIASLIALFLAFVKFIVGLLSGSVALLSLAIDSLLDSFVSILNTLALKKAEQNSNEKYNFGYEKLEGLVSLIEAFIISGVGLFILFQSLKKLFTKEEISFVIPALLTILFCIFVSLLLVFYLNKILKKENSLILKADILHYKVDLLTNSATFLALLLIYFSEFYIIDAIFGILISLYTIFGAYKIAKDGFEMLLDKALDKEIVDEIKNLILANDEVKTLHLLKSRSTAKTNYLSVHLVFSPTISLLKAHDISHQLEEQIRTKFSDKKWEIIMHLDPYDDFKKDLNENSTHSA</sequence>
<feature type="domain" description="Cation efflux protein cytoplasmic" evidence="9">
    <location>
        <begin position="204"/>
        <end position="283"/>
    </location>
</feature>